<accession>A0ACC2JYP9</accession>
<name>A0ACC2JYP9_9PEZI</name>
<dbReference type="EMBL" id="JAPUUL010000149">
    <property type="protein sequence ID" value="KAJ8132323.1"/>
    <property type="molecule type" value="Genomic_DNA"/>
</dbReference>
<dbReference type="Proteomes" id="UP001153332">
    <property type="component" value="Unassembled WGS sequence"/>
</dbReference>
<evidence type="ECO:0000313" key="1">
    <source>
        <dbReference type="EMBL" id="KAJ8132323.1"/>
    </source>
</evidence>
<reference evidence="1" key="1">
    <citation type="submission" date="2022-12" db="EMBL/GenBank/DDBJ databases">
        <title>Genome Sequence of Lasiodiplodia mahajangana.</title>
        <authorList>
            <person name="Buettner E."/>
        </authorList>
    </citation>
    <scope>NUCLEOTIDE SEQUENCE</scope>
    <source>
        <strain evidence="1">VT137</strain>
    </source>
</reference>
<evidence type="ECO:0000313" key="2">
    <source>
        <dbReference type="Proteomes" id="UP001153332"/>
    </source>
</evidence>
<protein>
    <submittedName>
        <fullName evidence="1">Uncharacterized protein</fullName>
    </submittedName>
</protein>
<proteinExistence type="predicted"/>
<keyword evidence="2" id="KW-1185">Reference proteome</keyword>
<comment type="caution">
    <text evidence="1">The sequence shown here is derived from an EMBL/GenBank/DDBJ whole genome shotgun (WGS) entry which is preliminary data.</text>
</comment>
<gene>
    <name evidence="1" type="ORF">O1611_g1308</name>
</gene>
<organism evidence="1 2">
    <name type="scientific">Lasiodiplodia mahajangana</name>
    <dbReference type="NCBI Taxonomy" id="1108764"/>
    <lineage>
        <taxon>Eukaryota</taxon>
        <taxon>Fungi</taxon>
        <taxon>Dikarya</taxon>
        <taxon>Ascomycota</taxon>
        <taxon>Pezizomycotina</taxon>
        <taxon>Dothideomycetes</taxon>
        <taxon>Dothideomycetes incertae sedis</taxon>
        <taxon>Botryosphaeriales</taxon>
        <taxon>Botryosphaeriaceae</taxon>
        <taxon>Lasiodiplodia</taxon>
    </lineage>
</organism>
<sequence length="332" mass="36317">MGWDDYLMLFALVLAFVATVVDFIAVNEGLGRHLLYLSYQQAVNQQFYSLLAQVFCVHALSFAKLSIIVSYIRVLRGSGSRFHEIVLWVSGISVFAVNTIVVITFYTACNPTEKSWNALIKGTCWDIQKKLAFFLLQGGKCLDTQILPTHHALGLLFSAYSAFTDFLLALYPFFLSKLQLKWRAKALVLGLMGLGTVTGAFAIIRTVKTGTQLQLPPTATPDVSFSTVLGLTWSGMERNIAILIGSVPALNPLATPMTKLLKSLGSSSSKLESAKSQSYQLSDGTRQPGLSSTLGKYGNEAQRSGRNNEKRNDGSEEHIMAATQREAVSSEV</sequence>